<name>A0A9D1NMC2_9BACT</name>
<evidence type="ECO:0000313" key="2">
    <source>
        <dbReference type="Proteomes" id="UP000886845"/>
    </source>
</evidence>
<evidence type="ECO:0000313" key="1">
    <source>
        <dbReference type="EMBL" id="HIV09257.1"/>
    </source>
</evidence>
<organism evidence="1 2">
    <name type="scientific">Candidatus Spyradenecus faecavium</name>
    <dbReference type="NCBI Taxonomy" id="2840947"/>
    <lineage>
        <taxon>Bacteria</taxon>
        <taxon>Pseudomonadati</taxon>
        <taxon>Lentisphaerota</taxon>
        <taxon>Lentisphaeria</taxon>
        <taxon>Lentisphaerales</taxon>
        <taxon>Lentisphaeraceae</taxon>
        <taxon>Lentisphaeraceae incertae sedis</taxon>
        <taxon>Candidatus Spyradenecus</taxon>
    </lineage>
</organism>
<feature type="non-terminal residue" evidence="1">
    <location>
        <position position="54"/>
    </location>
</feature>
<proteinExistence type="predicted"/>
<reference evidence="1" key="1">
    <citation type="submission" date="2020-10" db="EMBL/GenBank/DDBJ databases">
        <authorList>
            <person name="Gilroy R."/>
        </authorList>
    </citation>
    <scope>NUCLEOTIDE SEQUENCE</scope>
    <source>
        <strain evidence="1">35461</strain>
    </source>
</reference>
<dbReference type="AlphaFoldDB" id="A0A9D1NMC2"/>
<sequence length="54" mass="6393">MELRDGRKLGYQYFRYSAERAQQDARLKGAQKGPRGKLTNLMVEAFLLELIFWE</sequence>
<reference evidence="1" key="2">
    <citation type="journal article" date="2021" name="PeerJ">
        <title>Extensive microbial diversity within the chicken gut microbiome revealed by metagenomics and culture.</title>
        <authorList>
            <person name="Gilroy R."/>
            <person name="Ravi A."/>
            <person name="Getino M."/>
            <person name="Pursley I."/>
            <person name="Horton D.L."/>
            <person name="Alikhan N.F."/>
            <person name="Baker D."/>
            <person name="Gharbi K."/>
            <person name="Hall N."/>
            <person name="Watson M."/>
            <person name="Adriaenssens E.M."/>
            <person name="Foster-Nyarko E."/>
            <person name="Jarju S."/>
            <person name="Secka A."/>
            <person name="Antonio M."/>
            <person name="Oren A."/>
            <person name="Chaudhuri R.R."/>
            <person name="La Ragione R."/>
            <person name="Hildebrand F."/>
            <person name="Pallen M.J."/>
        </authorList>
    </citation>
    <scope>NUCLEOTIDE SEQUENCE</scope>
    <source>
        <strain evidence="1">35461</strain>
    </source>
</reference>
<comment type="caution">
    <text evidence="1">The sequence shown here is derived from an EMBL/GenBank/DDBJ whole genome shotgun (WGS) entry which is preliminary data.</text>
</comment>
<dbReference type="EMBL" id="DVOR01000126">
    <property type="protein sequence ID" value="HIV09257.1"/>
    <property type="molecule type" value="Genomic_DNA"/>
</dbReference>
<dbReference type="Proteomes" id="UP000886845">
    <property type="component" value="Unassembled WGS sequence"/>
</dbReference>
<accession>A0A9D1NMC2</accession>
<gene>
    <name evidence="1" type="ORF">IAC79_03995</name>
</gene>
<protein>
    <submittedName>
        <fullName evidence="1">Uncharacterized protein</fullName>
    </submittedName>
</protein>